<evidence type="ECO:0008006" key="4">
    <source>
        <dbReference type="Google" id="ProtNLM"/>
    </source>
</evidence>
<proteinExistence type="predicted"/>
<evidence type="ECO:0000313" key="2">
    <source>
        <dbReference type="EMBL" id="WAC13311.1"/>
    </source>
</evidence>
<dbReference type="Proteomes" id="UP001164653">
    <property type="component" value="Chromosome"/>
</dbReference>
<feature type="chain" id="PRO_5039549108" description="RHS repeat protein" evidence="1">
    <location>
        <begin position="24"/>
        <end position="293"/>
    </location>
</feature>
<keyword evidence="1" id="KW-0732">Signal</keyword>
<protein>
    <recommendedName>
        <fullName evidence="4">RHS repeat protein</fullName>
    </recommendedName>
</protein>
<evidence type="ECO:0000256" key="1">
    <source>
        <dbReference type="SAM" id="SignalP"/>
    </source>
</evidence>
<dbReference type="AlphaFoldDB" id="A0A9E8NE43"/>
<keyword evidence="3" id="KW-1185">Reference proteome</keyword>
<accession>A0A9E8NE43</accession>
<dbReference type="RefSeq" id="WP_244819575.1">
    <property type="nucleotide sequence ID" value="NZ_CP112998.1"/>
</dbReference>
<reference evidence="2" key="1">
    <citation type="submission" date="2022-11" db="EMBL/GenBank/DDBJ databases">
        <title>Dyadobacter pollutisoli sp. nov., isolated from plastic dumped soil.</title>
        <authorList>
            <person name="Kim J.M."/>
            <person name="Kim K.R."/>
            <person name="Lee J.K."/>
            <person name="Hao L."/>
            <person name="Jeon C.O."/>
        </authorList>
    </citation>
    <scope>NUCLEOTIDE SEQUENCE</scope>
    <source>
        <strain evidence="2">U1</strain>
    </source>
</reference>
<sequence>MKTQIPNVLALSVILAMFSIVSCTDHPIPEETQWRLKALTRVLPENTESKFVSEFSYNPDGRITYIFTYQAPDSAGLPTEKSVYQYDQSGRLSQMERALSSLASERYVYTYNQAGQLSAIHYTGTPNDYYDLTFKYDGTGKLQNSRRYFDYFHAISYEQLISYSFIHDNLSSIHAEATVVRAVPGTSITNTEFIYDDHKNPFYGTHIIPAPVKIASPSTGNFQHYTYAGGIDNLLHLSKNNPTSSNIKGLSQTNYTYTYHVSGMPESRMTWVKAMLDRPEVLHETLYYEYEQY</sequence>
<gene>
    <name evidence="2" type="ORF">ON006_04970</name>
</gene>
<dbReference type="EMBL" id="CP112998">
    <property type="protein sequence ID" value="WAC13311.1"/>
    <property type="molecule type" value="Genomic_DNA"/>
</dbReference>
<dbReference type="KEGG" id="dpf:ON006_04970"/>
<dbReference type="PROSITE" id="PS51257">
    <property type="entry name" value="PROKAR_LIPOPROTEIN"/>
    <property type="match status" value="1"/>
</dbReference>
<feature type="signal peptide" evidence="1">
    <location>
        <begin position="1"/>
        <end position="23"/>
    </location>
</feature>
<name>A0A9E8NE43_9BACT</name>
<organism evidence="2 3">
    <name type="scientific">Dyadobacter pollutisoli</name>
    <dbReference type="NCBI Taxonomy" id="2910158"/>
    <lineage>
        <taxon>Bacteria</taxon>
        <taxon>Pseudomonadati</taxon>
        <taxon>Bacteroidota</taxon>
        <taxon>Cytophagia</taxon>
        <taxon>Cytophagales</taxon>
        <taxon>Spirosomataceae</taxon>
        <taxon>Dyadobacter</taxon>
    </lineage>
</organism>
<evidence type="ECO:0000313" key="3">
    <source>
        <dbReference type="Proteomes" id="UP001164653"/>
    </source>
</evidence>
<dbReference type="Gene3D" id="2.180.10.10">
    <property type="entry name" value="RHS repeat-associated core"/>
    <property type="match status" value="1"/>
</dbReference>